<evidence type="ECO:0000256" key="2">
    <source>
        <dbReference type="SAM" id="Phobius"/>
    </source>
</evidence>
<evidence type="ECO:0000256" key="1">
    <source>
        <dbReference type="SAM" id="MobiDB-lite"/>
    </source>
</evidence>
<dbReference type="AlphaFoldDB" id="A0AAP0KZ04"/>
<feature type="region of interest" description="Disordered" evidence="1">
    <location>
        <begin position="20"/>
        <end position="43"/>
    </location>
</feature>
<name>A0AAP0KZ04_9MAGN</name>
<protein>
    <recommendedName>
        <fullName evidence="5">Transmembrane protein</fullName>
    </recommendedName>
</protein>
<keyword evidence="2" id="KW-0472">Membrane</keyword>
<feature type="transmembrane region" description="Helical" evidence="2">
    <location>
        <begin position="130"/>
        <end position="152"/>
    </location>
</feature>
<evidence type="ECO:0008006" key="5">
    <source>
        <dbReference type="Google" id="ProtNLM"/>
    </source>
</evidence>
<comment type="caution">
    <text evidence="3">The sequence shown here is derived from an EMBL/GenBank/DDBJ whole genome shotgun (WGS) entry which is preliminary data.</text>
</comment>
<keyword evidence="2" id="KW-0812">Transmembrane</keyword>
<keyword evidence="2" id="KW-1133">Transmembrane helix</keyword>
<evidence type="ECO:0000313" key="4">
    <source>
        <dbReference type="Proteomes" id="UP001420932"/>
    </source>
</evidence>
<feature type="transmembrane region" description="Helical" evidence="2">
    <location>
        <begin position="161"/>
        <end position="181"/>
    </location>
</feature>
<dbReference type="EMBL" id="JBBNAF010000003">
    <property type="protein sequence ID" value="KAK9161251.1"/>
    <property type="molecule type" value="Genomic_DNA"/>
</dbReference>
<dbReference type="Proteomes" id="UP001420932">
    <property type="component" value="Unassembled WGS sequence"/>
</dbReference>
<accession>A0AAP0KZ04</accession>
<reference evidence="3 4" key="1">
    <citation type="submission" date="2024-01" db="EMBL/GenBank/DDBJ databases">
        <title>Genome assemblies of Stephania.</title>
        <authorList>
            <person name="Yang L."/>
        </authorList>
    </citation>
    <scope>NUCLEOTIDE SEQUENCE [LARGE SCALE GENOMIC DNA]</scope>
    <source>
        <strain evidence="3">YNDBR</strain>
        <tissue evidence="3">Leaf</tissue>
    </source>
</reference>
<feature type="compositionally biased region" description="Polar residues" evidence="1">
    <location>
        <begin position="20"/>
        <end position="31"/>
    </location>
</feature>
<proteinExistence type="predicted"/>
<evidence type="ECO:0000313" key="3">
    <source>
        <dbReference type="EMBL" id="KAK9161251.1"/>
    </source>
</evidence>
<keyword evidence="4" id="KW-1185">Reference proteome</keyword>
<organism evidence="3 4">
    <name type="scientific">Stephania yunnanensis</name>
    <dbReference type="NCBI Taxonomy" id="152371"/>
    <lineage>
        <taxon>Eukaryota</taxon>
        <taxon>Viridiplantae</taxon>
        <taxon>Streptophyta</taxon>
        <taxon>Embryophyta</taxon>
        <taxon>Tracheophyta</taxon>
        <taxon>Spermatophyta</taxon>
        <taxon>Magnoliopsida</taxon>
        <taxon>Ranunculales</taxon>
        <taxon>Menispermaceae</taxon>
        <taxon>Menispermoideae</taxon>
        <taxon>Cissampelideae</taxon>
        <taxon>Stephania</taxon>
    </lineage>
</organism>
<gene>
    <name evidence="3" type="ORF">Syun_007592</name>
</gene>
<sequence>MQQQSSLLFRSQLHLSNTKSQHNIHTFASQTRIPRPPHIDIRPKPPIFCPNRALPISARKNRRRNGFRIPAKTALSRALFVASTLKLLPEPIDFLIREGFSGGDDEGGGVFGGFGFGGFDGWRRRRKRNLWFFLFILLLLMILGVGLFLLVCGSRKEFDSFVMFGDLGIGVLLGLILLVSLREFNKGWILGFCSCALMVGLGIKRDELQKWVKRLSVSLPVKRLIGRRGRRKFL</sequence>